<dbReference type="AlphaFoldDB" id="A0AAF1BJK4"/>
<name>A0AAF1BJK4_9TREE</name>
<sequence length="354" mass="40660">MALVAATLLLALSAHALPVDTRDTTCANGAWQCVGSSLQICNWGSWVTMAECTAPGTVCSASSPLIGDHNYLYCFCYHHCYHHCYHYCPFVLFVYNHGALVRHDRPHHCTLLVDYYYGCVVQPDEPCSLLILRPGLCLVGVHLSVHHAVHLAIQVGDLDVDGLALDDDCGRLLEQRDSGLLHRRLEFELGSLGFELLPFLIGELRGRIVLEPPSLHLLEPRRVVQLEHGFALCPFFDIGFCLWHDGECLHLVDHDRKSYDERDHHGLERDQQLQLRRAVLVKLEQQRHFDVLVQRGLEHYDYLGWCDDHDYRHHHHQLFHDYHEHLHGPVVHRGLEHQYRLLGAFRLVNSFQPS</sequence>
<protein>
    <recommendedName>
        <fullName evidence="4">Secreted protein</fullName>
    </recommendedName>
</protein>
<reference evidence="2" key="1">
    <citation type="submission" date="2023-10" db="EMBL/GenBank/DDBJ databases">
        <authorList>
            <person name="Noh H."/>
        </authorList>
    </citation>
    <scope>NUCLEOTIDE SEQUENCE</scope>
    <source>
        <strain evidence="2">DUCC4014</strain>
    </source>
</reference>
<evidence type="ECO:0000256" key="1">
    <source>
        <dbReference type="SAM" id="SignalP"/>
    </source>
</evidence>
<gene>
    <name evidence="2" type="ORF">LOC62_02G003464</name>
</gene>
<dbReference type="Proteomes" id="UP000827549">
    <property type="component" value="Chromosome 2"/>
</dbReference>
<keyword evidence="1" id="KW-0732">Signal</keyword>
<dbReference type="EMBL" id="CP086715">
    <property type="protein sequence ID" value="WOO79950.1"/>
    <property type="molecule type" value="Genomic_DNA"/>
</dbReference>
<accession>A0AAF1BJK4</accession>
<feature type="signal peptide" evidence="1">
    <location>
        <begin position="1"/>
        <end position="16"/>
    </location>
</feature>
<evidence type="ECO:0000313" key="3">
    <source>
        <dbReference type="Proteomes" id="UP000827549"/>
    </source>
</evidence>
<dbReference type="RefSeq" id="XP_062625982.1">
    <property type="nucleotide sequence ID" value="XM_062769998.1"/>
</dbReference>
<proteinExistence type="predicted"/>
<evidence type="ECO:0008006" key="4">
    <source>
        <dbReference type="Google" id="ProtNLM"/>
    </source>
</evidence>
<evidence type="ECO:0000313" key="2">
    <source>
        <dbReference type="EMBL" id="WOO79950.1"/>
    </source>
</evidence>
<organism evidence="2 3">
    <name type="scientific">Vanrija pseudolonga</name>
    <dbReference type="NCBI Taxonomy" id="143232"/>
    <lineage>
        <taxon>Eukaryota</taxon>
        <taxon>Fungi</taxon>
        <taxon>Dikarya</taxon>
        <taxon>Basidiomycota</taxon>
        <taxon>Agaricomycotina</taxon>
        <taxon>Tremellomycetes</taxon>
        <taxon>Trichosporonales</taxon>
        <taxon>Trichosporonaceae</taxon>
        <taxon>Vanrija</taxon>
    </lineage>
</organism>
<dbReference type="GeneID" id="87806707"/>
<feature type="chain" id="PRO_5041934001" description="Secreted protein" evidence="1">
    <location>
        <begin position="17"/>
        <end position="354"/>
    </location>
</feature>
<keyword evidence="3" id="KW-1185">Reference proteome</keyword>